<evidence type="ECO:0000256" key="1">
    <source>
        <dbReference type="ARBA" id="ARBA00022679"/>
    </source>
</evidence>
<proteinExistence type="predicted"/>
<evidence type="ECO:0000256" key="2">
    <source>
        <dbReference type="ARBA" id="ARBA00022695"/>
    </source>
</evidence>
<dbReference type="Pfam" id="PF13456">
    <property type="entry name" value="RVT_3"/>
    <property type="match status" value="1"/>
</dbReference>
<dbReference type="InterPro" id="IPR036397">
    <property type="entry name" value="RNaseH_sf"/>
</dbReference>
<dbReference type="SUPFAM" id="SSF53098">
    <property type="entry name" value="Ribonuclease H-like"/>
    <property type="match status" value="1"/>
</dbReference>
<dbReference type="GO" id="GO:0004190">
    <property type="term" value="F:aspartic-type endopeptidase activity"/>
    <property type="evidence" value="ECO:0007669"/>
    <property type="project" value="InterPro"/>
</dbReference>
<dbReference type="GO" id="GO:0003964">
    <property type="term" value="F:RNA-directed DNA polymerase activity"/>
    <property type="evidence" value="ECO:0007669"/>
    <property type="project" value="UniProtKB-KW"/>
</dbReference>
<dbReference type="Gene3D" id="3.30.70.270">
    <property type="match status" value="1"/>
</dbReference>
<dbReference type="Gene3D" id="3.10.10.10">
    <property type="entry name" value="HIV Type 1 Reverse Transcriptase, subunit A, domain 1"/>
    <property type="match status" value="1"/>
</dbReference>
<evidence type="ECO:0000256" key="4">
    <source>
        <dbReference type="ARBA" id="ARBA00023172"/>
    </source>
</evidence>
<feature type="compositionally biased region" description="Basic residues" evidence="5">
    <location>
        <begin position="421"/>
        <end position="446"/>
    </location>
</feature>
<dbReference type="InterPro" id="IPR002156">
    <property type="entry name" value="RNaseH_domain"/>
</dbReference>
<feature type="compositionally biased region" description="Basic and acidic residues" evidence="5">
    <location>
        <begin position="251"/>
        <end position="260"/>
    </location>
</feature>
<dbReference type="InterPro" id="IPR043128">
    <property type="entry name" value="Rev_trsase/Diguanyl_cyclase"/>
</dbReference>
<gene>
    <name evidence="8" type="ORF">Pfra01_000454100</name>
</gene>
<dbReference type="Gene3D" id="3.30.420.10">
    <property type="entry name" value="Ribonuclease H-like superfamily/Ribonuclease H"/>
    <property type="match status" value="1"/>
</dbReference>
<dbReference type="Pfam" id="PF00078">
    <property type="entry name" value="RVT_1"/>
    <property type="match status" value="1"/>
</dbReference>
<dbReference type="InterPro" id="IPR001969">
    <property type="entry name" value="Aspartic_peptidase_AS"/>
</dbReference>
<organism evidence="8 9">
    <name type="scientific">Phytophthora fragariaefolia</name>
    <dbReference type="NCBI Taxonomy" id="1490495"/>
    <lineage>
        <taxon>Eukaryota</taxon>
        <taxon>Sar</taxon>
        <taxon>Stramenopiles</taxon>
        <taxon>Oomycota</taxon>
        <taxon>Peronosporomycetes</taxon>
        <taxon>Peronosporales</taxon>
        <taxon>Peronosporaceae</taxon>
        <taxon>Phytophthora</taxon>
    </lineage>
</organism>
<evidence type="ECO:0000259" key="7">
    <source>
        <dbReference type="Pfam" id="PF13456"/>
    </source>
</evidence>
<feature type="domain" description="RNase H type-1" evidence="7">
    <location>
        <begin position="1243"/>
        <end position="1328"/>
    </location>
</feature>
<dbReference type="InterPro" id="IPR021109">
    <property type="entry name" value="Peptidase_aspartic_dom_sf"/>
</dbReference>
<dbReference type="PROSITE" id="PS00141">
    <property type="entry name" value="ASP_PROTEASE"/>
    <property type="match status" value="1"/>
</dbReference>
<dbReference type="InterPro" id="IPR043502">
    <property type="entry name" value="DNA/RNA_pol_sf"/>
</dbReference>
<keyword evidence="4" id="KW-0233">DNA recombination</keyword>
<feature type="region of interest" description="Disordered" evidence="5">
    <location>
        <begin position="852"/>
        <end position="886"/>
    </location>
</feature>
<dbReference type="SUPFAM" id="SSF50630">
    <property type="entry name" value="Acid proteases"/>
    <property type="match status" value="1"/>
</dbReference>
<feature type="compositionally biased region" description="Basic residues" evidence="5">
    <location>
        <begin position="26"/>
        <end position="36"/>
    </location>
</feature>
<feature type="region of interest" description="Disordered" evidence="5">
    <location>
        <begin position="210"/>
        <end position="229"/>
    </location>
</feature>
<dbReference type="GO" id="GO:0003676">
    <property type="term" value="F:nucleic acid binding"/>
    <property type="evidence" value="ECO:0007669"/>
    <property type="project" value="InterPro"/>
</dbReference>
<keyword evidence="1" id="KW-0808">Transferase</keyword>
<feature type="compositionally biased region" description="Basic and acidic residues" evidence="5">
    <location>
        <begin position="874"/>
        <end position="886"/>
    </location>
</feature>
<feature type="region of interest" description="Disordered" evidence="5">
    <location>
        <begin position="825"/>
        <end position="844"/>
    </location>
</feature>
<sequence length="1531" mass="169990">MLKTTQQVKSCSTEGERAPTTTTKAAAKRKSKKKKLRAPESTDEKLPRTGGKNAGRQYTAEELNYALSKTQLARMLERDPILSFLRPKPISELTGPIQEPDWESIADVRTTVHALFMIPREAGFVMGPFEMEKVFDWVLASWKDSIRASSVGSDSSIESLKRMPMSGRLPRIRLLTAEPERAETPSPEESAIPKVLEDANIRLMQSTSMRTTNVSARPGPTPTVRTTPPARTLREPAYVAMESVSSQSTPRSERQTRYQDEDPEDLFDLETWTPGTAAAVSTATVGTGLTRVCLSVFSDLKEFHGREASEEKARAWFSRVKSASRRDGMTGEEVCALFGDVKAGPARHSYPRMSGNRGPMSQISSGSSTVARANGCMRSSSSTPSVPRSKSGPPDSQLWKSQMRPPWKRSCAFDNEDSSTRTRHSSHRTSSGRRHQRRRHRSRGRTMRSTPRQTVTTPDGRVATAKTGYRSLGPKPVRIEPSVSVYAFVIKKSRVVVSGSSAAPNDNTSESKLVRTAPVTAPQVAALRFADEYAREPLLDSIDLQPRERRGYWKHSAPLKWYKQANIHGKLDNRRGVLLLDTGAEESILDTTFAREIGCLIDTNVTQNCVGIRDETYYTVGRTRVKITLAGNLVYFMELWVADLVGQHATLGVNFMIPAGVRINTADGTACLPGEVRIQVIGRRPLYGAKMHPISVALPLRIGPGRTRDIPLRPNRAAPLLWVTRGKPWVTTLVNEGIGRKSYLRVTNIGECRVTLDAHTPVGWWAPTDAIPRAFGVVQLGSRRYQEWQNLVYGATGDADDVWVAEESGAPMVARLTYQTPRKVLSRDENRRGRPEMSQRDSTPVVATIATAQNAGTKDQFQVRESAVNSSNTHDPEPETGTRDEEAVGAVLVREGSDLYAEELEAEMAILPDLSLTAELRIEDIKVGQPTGFDLEVAAREGERLRQIIWVICDIDVGDAKLVAQRVRKIPRQFKEKVVHRIKGLLSAGLIQPSASRWASPIVVIVKKNGVDIRHCIDYRLVNGLTRLTVYPMPLVNDLLEDLDKYLWYCSLDMARGFWVVPRMDRTRLISAFITPLGLFEWLRMSFGLCNAPQIYQRLIANALYGFLRLSPESAARDGFEAGETERPGTHSSLGRRSYIDDILIGTSAMLHDTGRTNGAGPDSPYDVGLAVPIQGTTRPTVAAGCSTVTMETGDLQVRERRGGNTRDVGCEHNPNGIPFSAVVWKLPGWEVARPASGYAMDLTVNEAEYRGLLLGCSLPQELEVSRLVVCGDSNLVIRQMREEMDCKSPGLKLLRQLVKNALQTWPRRELFHVRRDWNASADMLAGQALQHQDGLDITGPDEIQSLRTLNRLGEIIRPRTDRSETSGPERTTAPMLPVTTRVASAHAAAPQTRTPEVLQELGVQCLRLDRVRTAQDEELWIANLKRYLRGELEVCPKGKRKTAARSRLNMRRARAGRSTIVPGATRLPKIVTRSSSWYPKRSKMTSSTVTMRVWKEATKASDERSSASGDTSTDRASSRRSTLRRGVHRL</sequence>
<feature type="region of interest" description="Disordered" evidence="5">
    <location>
        <begin position="1498"/>
        <end position="1531"/>
    </location>
</feature>
<dbReference type="CDD" id="cd01647">
    <property type="entry name" value="RT_LTR"/>
    <property type="match status" value="1"/>
</dbReference>
<dbReference type="EMBL" id="BSXT01000357">
    <property type="protein sequence ID" value="GMF25413.1"/>
    <property type="molecule type" value="Genomic_DNA"/>
</dbReference>
<dbReference type="PANTHER" id="PTHR33064:SF37">
    <property type="entry name" value="RIBONUCLEASE H"/>
    <property type="match status" value="1"/>
</dbReference>
<dbReference type="OrthoDB" id="126002at2759"/>
<evidence type="ECO:0000256" key="3">
    <source>
        <dbReference type="ARBA" id="ARBA00022918"/>
    </source>
</evidence>
<feature type="domain" description="Reverse transcriptase" evidence="6">
    <location>
        <begin position="1006"/>
        <end position="1148"/>
    </location>
</feature>
<feature type="compositionally biased region" description="Basic and acidic residues" evidence="5">
    <location>
        <begin position="37"/>
        <end position="47"/>
    </location>
</feature>
<feature type="compositionally biased region" description="Basic and acidic residues" evidence="5">
    <location>
        <begin position="825"/>
        <end position="839"/>
    </location>
</feature>
<feature type="region of interest" description="Disordered" evidence="5">
    <location>
        <begin position="1"/>
        <end position="57"/>
    </location>
</feature>
<evidence type="ECO:0000313" key="8">
    <source>
        <dbReference type="EMBL" id="GMF25413.1"/>
    </source>
</evidence>
<keyword evidence="3" id="KW-0695">RNA-directed DNA polymerase</keyword>
<evidence type="ECO:0000313" key="9">
    <source>
        <dbReference type="Proteomes" id="UP001165121"/>
    </source>
</evidence>
<keyword evidence="2" id="KW-0548">Nucleotidyltransferase</keyword>
<dbReference type="PANTHER" id="PTHR33064">
    <property type="entry name" value="POL PROTEIN"/>
    <property type="match status" value="1"/>
</dbReference>
<feature type="region of interest" description="Disordered" evidence="5">
    <location>
        <begin position="344"/>
        <end position="473"/>
    </location>
</feature>
<dbReference type="InterPro" id="IPR012337">
    <property type="entry name" value="RNaseH-like_sf"/>
</dbReference>
<evidence type="ECO:0000259" key="6">
    <source>
        <dbReference type="Pfam" id="PF00078"/>
    </source>
</evidence>
<dbReference type="Proteomes" id="UP001165121">
    <property type="component" value="Unassembled WGS sequence"/>
</dbReference>
<keyword evidence="9" id="KW-1185">Reference proteome</keyword>
<feature type="compositionally biased region" description="Low complexity" evidence="5">
    <location>
        <begin position="378"/>
        <end position="391"/>
    </location>
</feature>
<dbReference type="InterPro" id="IPR000477">
    <property type="entry name" value="RT_dom"/>
</dbReference>
<name>A0A9W6TZ26_9STRA</name>
<feature type="compositionally biased region" description="Polar residues" evidence="5">
    <location>
        <begin position="359"/>
        <end position="371"/>
    </location>
</feature>
<protein>
    <submittedName>
        <fullName evidence="8">Unnamed protein product</fullName>
    </submittedName>
</protein>
<dbReference type="Gene3D" id="2.40.70.10">
    <property type="entry name" value="Acid Proteases"/>
    <property type="match status" value="1"/>
</dbReference>
<reference evidence="8" key="1">
    <citation type="submission" date="2023-04" db="EMBL/GenBank/DDBJ databases">
        <title>Phytophthora fragariaefolia NBRC 109709.</title>
        <authorList>
            <person name="Ichikawa N."/>
            <person name="Sato H."/>
            <person name="Tonouchi N."/>
        </authorList>
    </citation>
    <scope>NUCLEOTIDE SEQUENCE</scope>
    <source>
        <strain evidence="8">NBRC 109709</strain>
    </source>
</reference>
<feature type="region of interest" description="Disordered" evidence="5">
    <location>
        <begin position="241"/>
        <end position="262"/>
    </location>
</feature>
<feature type="compositionally biased region" description="Polar residues" evidence="5">
    <location>
        <begin position="1"/>
        <end position="13"/>
    </location>
</feature>
<dbReference type="SUPFAM" id="SSF56672">
    <property type="entry name" value="DNA/RNA polymerases"/>
    <property type="match status" value="1"/>
</dbReference>
<comment type="caution">
    <text evidence="8">The sequence shown here is derived from an EMBL/GenBank/DDBJ whole genome shotgun (WGS) entry which is preliminary data.</text>
</comment>
<accession>A0A9W6TZ26</accession>
<feature type="compositionally biased region" description="Basic residues" evidence="5">
    <location>
        <begin position="1522"/>
        <end position="1531"/>
    </location>
</feature>
<dbReference type="GO" id="GO:0006310">
    <property type="term" value="P:DNA recombination"/>
    <property type="evidence" value="ECO:0007669"/>
    <property type="project" value="UniProtKB-KW"/>
</dbReference>
<dbReference type="InterPro" id="IPR051320">
    <property type="entry name" value="Viral_Replic_Matur_Polypro"/>
</dbReference>
<evidence type="ECO:0000256" key="5">
    <source>
        <dbReference type="SAM" id="MobiDB-lite"/>
    </source>
</evidence>
<dbReference type="GO" id="GO:0006508">
    <property type="term" value="P:proteolysis"/>
    <property type="evidence" value="ECO:0007669"/>
    <property type="project" value="InterPro"/>
</dbReference>
<dbReference type="GO" id="GO:0004523">
    <property type="term" value="F:RNA-DNA hybrid ribonuclease activity"/>
    <property type="evidence" value="ECO:0007669"/>
    <property type="project" value="InterPro"/>
</dbReference>